<keyword evidence="1" id="KW-0614">Plasmid</keyword>
<proteinExistence type="predicted"/>
<accession>A0ABM9NN15</accession>
<organism evidence="1 2">
    <name type="scientific">Candidatus Methylocalor cossyra</name>
    <dbReference type="NCBI Taxonomy" id="3108543"/>
    <lineage>
        <taxon>Bacteria</taxon>
        <taxon>Pseudomonadati</taxon>
        <taxon>Pseudomonadota</taxon>
        <taxon>Gammaproteobacteria</taxon>
        <taxon>Methylococcales</taxon>
        <taxon>Methylococcaceae</taxon>
        <taxon>Candidatus Methylocalor</taxon>
    </lineage>
</organism>
<protein>
    <submittedName>
        <fullName evidence="1">Uncharacterized protein</fullName>
    </submittedName>
</protein>
<dbReference type="Proteomes" id="UP001497493">
    <property type="component" value="Plasmid 2"/>
</dbReference>
<sequence length="88" mass="10241">MIAQRQFEMPDRGRHYIETRDEGYTGHFPLRLTEFSRTRLAFEIVRKTNGHVDVSFALNALEFEEVRCVAEIVFGLREPEPGEDDNAL</sequence>
<name>A0ABM9NN15_9GAMM</name>
<evidence type="ECO:0000313" key="2">
    <source>
        <dbReference type="Proteomes" id="UP001497493"/>
    </source>
</evidence>
<gene>
    <name evidence="1" type="ORF">MECH1_V1_P0123</name>
</gene>
<dbReference type="EMBL" id="OZ026885">
    <property type="protein sequence ID" value="CAL1242055.1"/>
    <property type="molecule type" value="Genomic_DNA"/>
</dbReference>
<reference evidence="1 2" key="1">
    <citation type="submission" date="2024-04" db="EMBL/GenBank/DDBJ databases">
        <authorList>
            <person name="Cremers G."/>
        </authorList>
    </citation>
    <scope>NUCLEOTIDE SEQUENCE [LARGE SCALE GENOMIC DNA]</scope>
    <source>
        <strain evidence="1">MeCH1-AG</strain>
        <plasmid evidence="1 2">2</plasmid>
    </source>
</reference>
<evidence type="ECO:0000313" key="1">
    <source>
        <dbReference type="EMBL" id="CAL1242055.1"/>
    </source>
</evidence>
<geneLocation type="plasmid" evidence="1 2">
    <name>2</name>
</geneLocation>
<keyword evidence="2" id="KW-1185">Reference proteome</keyword>